<dbReference type="CDD" id="cd14688">
    <property type="entry name" value="bZIP_YAP"/>
    <property type="match status" value="1"/>
</dbReference>
<keyword evidence="12" id="KW-1185">Reference proteome</keyword>
<comment type="similarity">
    <text evidence="2">Belongs to the arsenical resistance-3 (ACR3) (TC 2.A.59) family.</text>
</comment>
<feature type="transmembrane region" description="Helical" evidence="10">
    <location>
        <begin position="133"/>
        <end position="153"/>
    </location>
</feature>
<dbReference type="Gene3D" id="1.20.1530.20">
    <property type="match status" value="1"/>
</dbReference>
<protein>
    <recommendedName>
        <fullName evidence="13">Arsenite transporter</fullName>
    </recommendedName>
</protein>
<evidence type="ECO:0000256" key="8">
    <source>
        <dbReference type="ARBA" id="ARBA00023136"/>
    </source>
</evidence>
<keyword evidence="5 10" id="KW-0812">Transmembrane</keyword>
<dbReference type="Pfam" id="PF01758">
    <property type="entry name" value="SBF"/>
    <property type="match status" value="1"/>
</dbReference>
<evidence type="ECO:0000256" key="3">
    <source>
        <dbReference type="ARBA" id="ARBA00022448"/>
    </source>
</evidence>
<reference evidence="11" key="1">
    <citation type="submission" date="2021-03" db="EMBL/GenBank/DDBJ databases">
        <title>Comparative genomics and phylogenomic investigation of the class Geoglossomycetes provide insights into ecological specialization and systematics.</title>
        <authorList>
            <person name="Melie T."/>
            <person name="Pirro S."/>
            <person name="Miller A.N."/>
            <person name="Quandt A."/>
        </authorList>
    </citation>
    <scope>NUCLEOTIDE SEQUENCE</scope>
    <source>
        <strain evidence="11">CAQ_001_2017</strain>
    </source>
</reference>
<dbReference type="PANTHER" id="PTHR43057:SF1">
    <property type="entry name" value="ARSENICAL-RESISTANCE PROTEIN 3"/>
    <property type="match status" value="1"/>
</dbReference>
<evidence type="ECO:0000256" key="6">
    <source>
        <dbReference type="ARBA" id="ARBA00022849"/>
    </source>
</evidence>
<feature type="compositionally biased region" description="Polar residues" evidence="9">
    <location>
        <begin position="1"/>
        <end position="18"/>
    </location>
</feature>
<comment type="caution">
    <text evidence="11">The sequence shown here is derived from an EMBL/GenBank/DDBJ whole genome shotgun (WGS) entry which is preliminary data.</text>
</comment>
<evidence type="ECO:0000256" key="4">
    <source>
        <dbReference type="ARBA" id="ARBA00022475"/>
    </source>
</evidence>
<evidence type="ECO:0000256" key="9">
    <source>
        <dbReference type="SAM" id="MobiDB-lite"/>
    </source>
</evidence>
<evidence type="ECO:0000256" key="5">
    <source>
        <dbReference type="ARBA" id="ARBA00022692"/>
    </source>
</evidence>
<accession>A0A9P8LF25</accession>
<dbReference type="GO" id="GO:0015104">
    <property type="term" value="F:antimonite transmembrane transporter activity"/>
    <property type="evidence" value="ECO:0007669"/>
    <property type="project" value="TreeGrafter"/>
</dbReference>
<organism evidence="11 12">
    <name type="scientific">Trichoglossum hirsutum</name>
    <dbReference type="NCBI Taxonomy" id="265104"/>
    <lineage>
        <taxon>Eukaryota</taxon>
        <taxon>Fungi</taxon>
        <taxon>Dikarya</taxon>
        <taxon>Ascomycota</taxon>
        <taxon>Pezizomycotina</taxon>
        <taxon>Geoglossomycetes</taxon>
        <taxon>Geoglossales</taxon>
        <taxon>Geoglossaceae</taxon>
        <taxon>Trichoglossum</taxon>
    </lineage>
</organism>
<keyword evidence="3" id="KW-0813">Transport</keyword>
<feature type="transmembrane region" description="Helical" evidence="10">
    <location>
        <begin position="270"/>
        <end position="289"/>
    </location>
</feature>
<evidence type="ECO:0000256" key="1">
    <source>
        <dbReference type="ARBA" id="ARBA00004651"/>
    </source>
</evidence>
<evidence type="ECO:0000313" key="12">
    <source>
        <dbReference type="Proteomes" id="UP000750711"/>
    </source>
</evidence>
<evidence type="ECO:0000313" key="11">
    <source>
        <dbReference type="EMBL" id="KAH0562979.1"/>
    </source>
</evidence>
<dbReference type="InterPro" id="IPR002657">
    <property type="entry name" value="BilAc:Na_symport/Acr3"/>
</dbReference>
<dbReference type="GO" id="GO:0005886">
    <property type="term" value="C:plasma membrane"/>
    <property type="evidence" value="ECO:0007669"/>
    <property type="project" value="UniProtKB-SubCell"/>
</dbReference>
<feature type="region of interest" description="Disordered" evidence="9">
    <location>
        <begin position="1"/>
        <end position="25"/>
    </location>
</feature>
<dbReference type="NCBIfam" id="TIGR00832">
    <property type="entry name" value="acr3"/>
    <property type="match status" value="1"/>
</dbReference>
<feature type="transmembrane region" description="Helical" evidence="10">
    <location>
        <begin position="165"/>
        <end position="184"/>
    </location>
</feature>
<comment type="subcellular location">
    <subcellularLocation>
        <location evidence="1">Cell membrane</location>
        <topology evidence="1">Multi-pass membrane protein</topology>
    </subcellularLocation>
</comment>
<keyword evidence="4" id="KW-1003">Cell membrane</keyword>
<keyword evidence="7 10" id="KW-1133">Transmembrane helix</keyword>
<evidence type="ECO:0000256" key="7">
    <source>
        <dbReference type="ARBA" id="ARBA00022989"/>
    </source>
</evidence>
<feature type="transmembrane region" description="Helical" evidence="10">
    <location>
        <begin position="62"/>
        <end position="81"/>
    </location>
</feature>
<dbReference type="GO" id="GO:0046685">
    <property type="term" value="P:response to arsenic-containing substance"/>
    <property type="evidence" value="ECO:0007669"/>
    <property type="project" value="UniProtKB-KW"/>
</dbReference>
<dbReference type="InterPro" id="IPR038770">
    <property type="entry name" value="Na+/solute_symporter_sf"/>
</dbReference>
<dbReference type="GO" id="GO:0015297">
    <property type="term" value="F:antiporter activity"/>
    <property type="evidence" value="ECO:0007669"/>
    <property type="project" value="InterPro"/>
</dbReference>
<name>A0A9P8LF25_9PEZI</name>
<dbReference type="FunFam" id="1.20.1530.20:FF:000009">
    <property type="entry name" value="Arsenite transporter, ACR3 family"/>
    <property type="match status" value="1"/>
</dbReference>
<feature type="transmembrane region" description="Helical" evidence="10">
    <location>
        <begin position="93"/>
        <end position="112"/>
    </location>
</feature>
<keyword evidence="6" id="KW-0059">Arsenical resistance</keyword>
<evidence type="ECO:0000256" key="10">
    <source>
        <dbReference type="SAM" id="Phobius"/>
    </source>
</evidence>
<gene>
    <name evidence="11" type="ORF">GP486_002457</name>
</gene>
<dbReference type="PANTHER" id="PTHR43057">
    <property type="entry name" value="ARSENITE EFFLUX TRANSPORTER"/>
    <property type="match status" value="1"/>
</dbReference>
<evidence type="ECO:0000256" key="2">
    <source>
        <dbReference type="ARBA" id="ARBA00010110"/>
    </source>
</evidence>
<dbReference type="Proteomes" id="UP000750711">
    <property type="component" value="Unassembled WGS sequence"/>
</dbReference>
<keyword evidence="8 10" id="KW-0472">Membrane</keyword>
<feature type="transmembrane region" description="Helical" evidence="10">
    <location>
        <begin position="191"/>
        <end position="215"/>
    </location>
</feature>
<evidence type="ECO:0008006" key="13">
    <source>
        <dbReference type="Google" id="ProtNLM"/>
    </source>
</evidence>
<dbReference type="InterPro" id="IPR004706">
    <property type="entry name" value="Arsenical-R_Acr3"/>
</dbReference>
<sequence length="585" mass="64235">MDVRDNNSVPMDDTTGSGNKDPWKLEDPLKLEDLWKLEDQRAPPEETEEPFIHKKLALLDQFLALWIMLAMVVGVILGNFVPSAGPALQKGKFVGVSIPIAIGLLIMMYPILCKVRYEVLHRVFRERQLWTQVVFSIIVNWILAPLVMLALAWTFLPDKPALREGLILVGVARCIAMVLVWNMLAGGDTEYCAILVALNAMLQMVLFAPLAVFFIKTVSHSKSAVSINFSTVAQSVAAFLGIPLGAAIITRFALRKAVSPTWYDEKFLKCINPFSLLGLLFTILILFASQGRQVVHQVISVIRVAAPLIVYFGVIFSIVLFITHRLGFGYRLGCTQSFTAASNNFELAIAVAVATFGIDSDQALAATVGPLIEVPKVNLARTRDNQRRSRAHQKEYLQELEAHWRNCELQAIEFSTELQVAARQVADENKRLRKLLVVYGGVSEAEIDELLNSNEKLQPTVSGEVEDGRHQQVIITPNPAYAVPSVASLISVTESQPNHTHLSTISTIAQTSSFTNHSTTHPPAPTNGSTTSCLIGVSLVKGMGVDASTEEVSASLGCPPDKDCEINNVTLLNVMDRYTGESVEM</sequence>
<dbReference type="AlphaFoldDB" id="A0A9P8LF25"/>
<dbReference type="GO" id="GO:0015105">
    <property type="term" value="F:arsenite transmembrane transporter activity"/>
    <property type="evidence" value="ECO:0007669"/>
    <property type="project" value="TreeGrafter"/>
</dbReference>
<proteinExistence type="inferred from homology"/>
<feature type="transmembrane region" description="Helical" evidence="10">
    <location>
        <begin position="227"/>
        <end position="249"/>
    </location>
</feature>
<feature type="transmembrane region" description="Helical" evidence="10">
    <location>
        <begin position="301"/>
        <end position="322"/>
    </location>
</feature>
<dbReference type="EMBL" id="JAGHQM010000273">
    <property type="protein sequence ID" value="KAH0562979.1"/>
    <property type="molecule type" value="Genomic_DNA"/>
</dbReference>